<keyword evidence="3" id="KW-0378">Hydrolase</keyword>
<dbReference type="PANTHER" id="PTHR46233">
    <property type="entry name" value="HYDROXYACYLGLUTATHIONE HYDROLASE GLOC"/>
    <property type="match status" value="1"/>
</dbReference>
<dbReference type="HOGENOM" id="CLU_030571_5_4_12"/>
<evidence type="ECO:0000313" key="6">
    <source>
        <dbReference type="EMBL" id="EPF31267.1"/>
    </source>
</evidence>
<dbReference type="CDD" id="cd06262">
    <property type="entry name" value="metallo-hydrolase-like_MBL-fold"/>
    <property type="match status" value="1"/>
</dbReference>
<accession>S3KG98</accession>
<keyword evidence="7" id="KW-1185">Reference proteome</keyword>
<dbReference type="eggNOG" id="COG0491">
    <property type="taxonomic scope" value="Bacteria"/>
</dbReference>
<reference evidence="6 7" key="1">
    <citation type="submission" date="2013-04" db="EMBL/GenBank/DDBJ databases">
        <title>The Genome Sequence of Treponema maltophilum ATCC 51939.</title>
        <authorList>
            <consortium name="The Broad Institute Genomics Platform"/>
            <person name="Earl A."/>
            <person name="Ward D."/>
            <person name="Feldgarden M."/>
            <person name="Gevers D."/>
            <person name="Leonetti C."/>
            <person name="Blanton J.M."/>
            <person name="Dewhirst F.E."/>
            <person name="Izard J."/>
            <person name="Walker B."/>
            <person name="Young S."/>
            <person name="Zeng Q."/>
            <person name="Gargeya S."/>
            <person name="Fitzgerald M."/>
            <person name="Haas B."/>
            <person name="Abouelleil A."/>
            <person name="Allen A.W."/>
            <person name="Alvarado L."/>
            <person name="Arachchi H.M."/>
            <person name="Berlin A.M."/>
            <person name="Chapman S.B."/>
            <person name="Gainer-Dewar J."/>
            <person name="Goldberg J."/>
            <person name="Griggs A."/>
            <person name="Gujja S."/>
            <person name="Hansen M."/>
            <person name="Howarth C."/>
            <person name="Imamovic A."/>
            <person name="Ireland A."/>
            <person name="Larimer J."/>
            <person name="McCowan C."/>
            <person name="Murphy C."/>
            <person name="Pearson M."/>
            <person name="Poon T.W."/>
            <person name="Priest M."/>
            <person name="Roberts A."/>
            <person name="Saif S."/>
            <person name="Shea T."/>
            <person name="Sisk P."/>
            <person name="Sykes S."/>
            <person name="Wortman J."/>
            <person name="Nusbaum C."/>
            <person name="Birren B."/>
        </authorList>
    </citation>
    <scope>NUCLEOTIDE SEQUENCE [LARGE SCALE GENOMIC DNA]</scope>
    <source>
        <strain evidence="6 7">ATCC 51939</strain>
    </source>
</reference>
<sequence length="185" mass="20075">MKVYFHLNIEGFSNAYLIVNPAVKEALIIDPGKITTKMIDQIEQNKYALTAVFITHNHKSHTRGLTTLQKIYTPKIYAADYEVAKAETSVLKGDGIIKAAGLNVSYMSVPGHTADSMVYKIGQCLFTGDVLFAGQAGPTNSSYAKKTLVANIASKILSQQENTVILPGHGPPSTVGAERQFNLDM</sequence>
<dbReference type="InterPro" id="IPR001279">
    <property type="entry name" value="Metallo-B-lactamas"/>
</dbReference>
<keyword evidence="2" id="KW-0479">Metal-binding</keyword>
<dbReference type="OrthoDB" id="358818at2"/>
<feature type="domain" description="Metallo-beta-lactamase" evidence="5">
    <location>
        <begin position="12"/>
        <end position="169"/>
    </location>
</feature>
<evidence type="ECO:0000256" key="4">
    <source>
        <dbReference type="ARBA" id="ARBA00022833"/>
    </source>
</evidence>
<protein>
    <recommendedName>
        <fullName evidence="5">Metallo-beta-lactamase domain-containing protein</fullName>
    </recommendedName>
</protein>
<organism evidence="6 7">
    <name type="scientific">Treponema maltophilum ATCC 51939</name>
    <dbReference type="NCBI Taxonomy" id="1125699"/>
    <lineage>
        <taxon>Bacteria</taxon>
        <taxon>Pseudomonadati</taxon>
        <taxon>Spirochaetota</taxon>
        <taxon>Spirochaetia</taxon>
        <taxon>Spirochaetales</taxon>
        <taxon>Treponemataceae</taxon>
        <taxon>Treponema</taxon>
    </lineage>
</organism>
<name>S3KG98_TREMA</name>
<dbReference type="InterPro" id="IPR051453">
    <property type="entry name" value="MBL_Glyoxalase_II"/>
</dbReference>
<evidence type="ECO:0000256" key="1">
    <source>
        <dbReference type="ARBA" id="ARBA00001947"/>
    </source>
</evidence>
<proteinExistence type="predicted"/>
<dbReference type="GO" id="GO:0046872">
    <property type="term" value="F:metal ion binding"/>
    <property type="evidence" value="ECO:0007669"/>
    <property type="project" value="UniProtKB-KW"/>
</dbReference>
<dbReference type="STRING" id="1125699.HMPREF9194_01610"/>
<dbReference type="SMART" id="SM00849">
    <property type="entry name" value="Lactamase_B"/>
    <property type="match status" value="1"/>
</dbReference>
<dbReference type="Pfam" id="PF00753">
    <property type="entry name" value="Lactamase_B"/>
    <property type="match status" value="1"/>
</dbReference>
<keyword evidence="4" id="KW-0862">Zinc</keyword>
<dbReference type="EMBL" id="ATFF01000006">
    <property type="protein sequence ID" value="EPF31267.1"/>
    <property type="molecule type" value="Genomic_DNA"/>
</dbReference>
<dbReference type="InterPro" id="IPR036866">
    <property type="entry name" value="RibonucZ/Hydroxyglut_hydro"/>
</dbReference>
<evidence type="ECO:0000256" key="3">
    <source>
        <dbReference type="ARBA" id="ARBA00022801"/>
    </source>
</evidence>
<gene>
    <name evidence="6" type="ORF">HMPREF9194_01610</name>
</gene>
<comment type="cofactor">
    <cofactor evidence="1">
        <name>Zn(2+)</name>
        <dbReference type="ChEBI" id="CHEBI:29105"/>
    </cofactor>
</comment>
<evidence type="ECO:0000313" key="7">
    <source>
        <dbReference type="Proteomes" id="UP000014541"/>
    </source>
</evidence>
<dbReference type="Gene3D" id="3.60.15.10">
    <property type="entry name" value="Ribonuclease Z/Hydroxyacylglutathione hydrolase-like"/>
    <property type="match status" value="1"/>
</dbReference>
<dbReference type="AlphaFoldDB" id="S3KG98"/>
<dbReference type="GO" id="GO:0016787">
    <property type="term" value="F:hydrolase activity"/>
    <property type="evidence" value="ECO:0007669"/>
    <property type="project" value="UniProtKB-KW"/>
</dbReference>
<dbReference type="SUPFAM" id="SSF56281">
    <property type="entry name" value="Metallo-hydrolase/oxidoreductase"/>
    <property type="match status" value="1"/>
</dbReference>
<dbReference type="RefSeq" id="WP_016525878.1">
    <property type="nucleotide sequence ID" value="NZ_KE332518.1"/>
</dbReference>
<dbReference type="PANTHER" id="PTHR46233:SF3">
    <property type="entry name" value="HYDROXYACYLGLUTATHIONE HYDROLASE GLOC"/>
    <property type="match status" value="1"/>
</dbReference>
<dbReference type="PATRIC" id="fig|1125699.3.peg.1623"/>
<comment type="caution">
    <text evidence="6">The sequence shown here is derived from an EMBL/GenBank/DDBJ whole genome shotgun (WGS) entry which is preliminary data.</text>
</comment>
<dbReference type="Proteomes" id="UP000014541">
    <property type="component" value="Unassembled WGS sequence"/>
</dbReference>
<evidence type="ECO:0000256" key="2">
    <source>
        <dbReference type="ARBA" id="ARBA00022723"/>
    </source>
</evidence>
<evidence type="ECO:0000259" key="5">
    <source>
        <dbReference type="SMART" id="SM00849"/>
    </source>
</evidence>